<feature type="compositionally biased region" description="Polar residues" evidence="2">
    <location>
        <begin position="443"/>
        <end position="454"/>
    </location>
</feature>
<keyword evidence="1 3" id="KW-0732">Signal</keyword>
<dbReference type="SUPFAM" id="SSF50969">
    <property type="entry name" value="YVTN repeat-like/Quinoprotein amine dehydrogenase"/>
    <property type="match status" value="1"/>
</dbReference>
<protein>
    <recommendedName>
        <fullName evidence="8">DUF4114 domain-containing protein</fullName>
    </recommendedName>
</protein>
<evidence type="ECO:0000259" key="4">
    <source>
        <dbReference type="Pfam" id="PF13448"/>
    </source>
</evidence>
<dbReference type="SUPFAM" id="SSF49785">
    <property type="entry name" value="Galactose-binding domain-like"/>
    <property type="match status" value="1"/>
</dbReference>
<feature type="chain" id="PRO_5037711266" description="DUF4114 domain-containing protein" evidence="3">
    <location>
        <begin position="20"/>
        <end position="1343"/>
    </location>
</feature>
<dbReference type="InterPro" id="IPR054215">
    <property type="entry name" value="DUF6923"/>
</dbReference>
<keyword evidence="7" id="KW-1185">Reference proteome</keyword>
<proteinExistence type="predicted"/>
<evidence type="ECO:0000313" key="6">
    <source>
        <dbReference type="EMBL" id="GGX24236.1"/>
    </source>
</evidence>
<accession>A0A918JWK5</accession>
<evidence type="ECO:0000256" key="1">
    <source>
        <dbReference type="ARBA" id="ARBA00022729"/>
    </source>
</evidence>
<evidence type="ECO:0008006" key="8">
    <source>
        <dbReference type="Google" id="ProtNLM"/>
    </source>
</evidence>
<evidence type="ECO:0000313" key="7">
    <source>
        <dbReference type="Proteomes" id="UP000601108"/>
    </source>
</evidence>
<dbReference type="Proteomes" id="UP000601108">
    <property type="component" value="Unassembled WGS sequence"/>
</dbReference>
<gene>
    <name evidence="6" type="ORF">GCM10007384_26770</name>
</gene>
<dbReference type="Pfam" id="PF13448">
    <property type="entry name" value="DUF4114"/>
    <property type="match status" value="1"/>
</dbReference>
<dbReference type="RefSeq" id="WP_027412287.1">
    <property type="nucleotide sequence ID" value="NZ_BMWS01000018.1"/>
</dbReference>
<feature type="region of interest" description="Disordered" evidence="2">
    <location>
        <begin position="440"/>
        <end position="461"/>
    </location>
</feature>
<dbReference type="NCBIfam" id="TIGR04183">
    <property type="entry name" value="Por_Secre_tail"/>
    <property type="match status" value="1"/>
</dbReference>
<feature type="domain" description="DUF4114" evidence="4">
    <location>
        <begin position="655"/>
        <end position="738"/>
    </location>
</feature>
<reference evidence="6 7" key="1">
    <citation type="journal article" date="2014" name="Int. J. Syst. Evol. Microbiol.">
        <title>Complete genome sequence of Corynebacterium casei LMG S-19264T (=DSM 44701T), isolated from a smear-ripened cheese.</title>
        <authorList>
            <consortium name="US DOE Joint Genome Institute (JGI-PGF)"/>
            <person name="Walter F."/>
            <person name="Albersmeier A."/>
            <person name="Kalinowski J."/>
            <person name="Ruckert C."/>
        </authorList>
    </citation>
    <scope>NUCLEOTIDE SEQUENCE [LARGE SCALE GENOMIC DNA]</scope>
    <source>
        <strain evidence="6 7">KCTC 12285</strain>
    </source>
</reference>
<feature type="domain" description="DUF6923" evidence="5">
    <location>
        <begin position="53"/>
        <end position="252"/>
    </location>
</feature>
<dbReference type="InterPro" id="IPR008979">
    <property type="entry name" value="Galactose-bd-like_sf"/>
</dbReference>
<sequence length="1343" mass="148189">MKKAVILILTVILANVTYAQQSFDCNEGKFYQVISGALRSYDPITGTYSTPLHTHNSYNAGGYNPVDDFLYAIRSSDKHLLRIGKDIIVDLGAVAPNGGISFGGGYAADVDNEGNLWVFQNSLDKKSFHKILNIQSYDGSTPPVFEIVVSNQASPNTCADIVFINGNLYGGSRGDVYKWDLSTTTPVFSSSTVTDLPNHTFGACYTDTSNRLYVSSNSGGLYLVNDYESITPYATLLNNTEVTNSNDGFKCASGISPIDADQDEVLDPFDKDTDGDGIPDLVESGGIDPYGDNDSDGTFNYLDPDFGATCNSGVSLAFDTDRDGVPNVLDLDSDNDGIFDIVEAGLGNYDTNGDGQFNAQDANYIDSDLDGIADIVDVDQTGTIFYPADTDNDLIYDPYDIDSDQDGIIDLIEGQNSLSFITLSGLDQDRDGMDDAFDPDNEGTPQGYINTDGTDSPDFLDTDSNNDGTLDTVDAYDTNSDGIANTIASGNDFDQDGLDDNFDLKETVFDSDNSNQTPASFPMLSISERYQYSSTFGISGIPNYLDTNDILASDYINRIQNGLPEGNSVPNLNPNYIYSGYDTNIILESTANISVTFIDENTNYKNALGFYTYDINNPSVTVPDPENITIIFPNASKVGSDGGLIAGNTVNIGSFPANTGIGWVLLADGWDNNSVDSGLWQIYSNSDYNPECDETLRPHNILLADTANETIVLGFEDIRRDYPGADHDFNDVLFHIKADQYSSLKTTNILELTEEGIVTSGNDGGLESNGDLANLIAKRNFSRSKTNKVYNTKSLQQRFAPGQKSYKNGNNVDLSIYFPKTGATGTETSFVSSPDDLIGITNATSVFSIDYYKQNQRVGAALAMATKGSVYDHSKTICDRLNGSVLEDIRTLKIRNHTLVNTKIRRATGEIEQALHFSVRIDEYQNELYSLWNIGQYPEGDYLNFQIWGGSIPQVATIANTIIDKLMVQKSLGKTFIPNHIPSVFVQEGYYRDGKLILSIINKSQASQFNFRGNKRVTELSKEELLTRTITLSGEYQETIAIETGYLFDIGFAITGNDPNKADVLYLADGPWGIDFLEQGATVTNFNIIKNEKQENQSNSYIIERDATVSGNLKETMNLFRNILGGDRTLNVSKYKTVEFDLYTDKDVEVILVTKDLVDWNNRLRYTIKATDTKQTYTIPFSDFYTTKKQDISMDNLRSVVFSIQGDYQSFTTFNIEVAKLKFTLEKEQEETTNTETDENTEAVAINNDDIEIRSEDNSTVIINSPNPFKTNTTIKMPTPQQKLTISVIDMLGRVVQKEDLGGTGILTDTFTFTAKNLQKGVYKYIIRGDDFKKRYEGSFLIQ</sequence>
<organism evidence="6 7">
    <name type="scientific">Aquimarina muelleri</name>
    <dbReference type="NCBI Taxonomy" id="279356"/>
    <lineage>
        <taxon>Bacteria</taxon>
        <taxon>Pseudomonadati</taxon>
        <taxon>Bacteroidota</taxon>
        <taxon>Flavobacteriia</taxon>
        <taxon>Flavobacteriales</taxon>
        <taxon>Flavobacteriaceae</taxon>
        <taxon>Aquimarina</taxon>
    </lineage>
</organism>
<evidence type="ECO:0000256" key="3">
    <source>
        <dbReference type="SAM" id="SignalP"/>
    </source>
</evidence>
<name>A0A918JWK5_9FLAO</name>
<dbReference type="InterPro" id="IPR025193">
    <property type="entry name" value="DUF4114"/>
</dbReference>
<evidence type="ECO:0000256" key="2">
    <source>
        <dbReference type="SAM" id="MobiDB-lite"/>
    </source>
</evidence>
<feature type="signal peptide" evidence="3">
    <location>
        <begin position="1"/>
        <end position="19"/>
    </location>
</feature>
<dbReference type="InterPro" id="IPR026444">
    <property type="entry name" value="Secre_tail"/>
</dbReference>
<dbReference type="InterPro" id="IPR011044">
    <property type="entry name" value="Quino_amine_DH_bsu"/>
</dbReference>
<dbReference type="EMBL" id="BMWS01000018">
    <property type="protein sequence ID" value="GGX24236.1"/>
    <property type="molecule type" value="Genomic_DNA"/>
</dbReference>
<dbReference type="SUPFAM" id="SSF103647">
    <property type="entry name" value="TSP type-3 repeat"/>
    <property type="match status" value="1"/>
</dbReference>
<dbReference type="GO" id="GO:0005509">
    <property type="term" value="F:calcium ion binding"/>
    <property type="evidence" value="ECO:0007669"/>
    <property type="project" value="InterPro"/>
</dbReference>
<evidence type="ECO:0000259" key="5">
    <source>
        <dbReference type="Pfam" id="PF21959"/>
    </source>
</evidence>
<dbReference type="Pfam" id="PF21959">
    <property type="entry name" value="DUF6923"/>
    <property type="match status" value="1"/>
</dbReference>
<dbReference type="InterPro" id="IPR028974">
    <property type="entry name" value="TSP_type-3_rpt"/>
</dbReference>
<comment type="caution">
    <text evidence="6">The sequence shown here is derived from an EMBL/GenBank/DDBJ whole genome shotgun (WGS) entry which is preliminary data.</text>
</comment>